<dbReference type="PANTHER" id="PTHR30576:SF8">
    <property type="entry name" value="UNDECAPRENYL-PHOSPHATE GALACTOSE PHOSPHOTRANSFERASE"/>
    <property type="match status" value="1"/>
</dbReference>
<dbReference type="GO" id="GO:0000271">
    <property type="term" value="P:polysaccharide biosynthetic process"/>
    <property type="evidence" value="ECO:0007669"/>
    <property type="project" value="UniProtKB-KW"/>
</dbReference>
<reference evidence="5" key="1">
    <citation type="submission" date="2022-06" db="EMBL/GenBank/DDBJ databases">
        <title>Sphingomicrobium sedimins sp. nov., a marine bacterium isolated from tidal flat.</title>
        <authorList>
            <person name="Kim C.-H."/>
            <person name="Yoo Y."/>
            <person name="Kim J.-J."/>
        </authorList>
    </citation>
    <scope>NUCLEOTIDE SEQUENCE</scope>
    <source>
        <strain evidence="5">GRR-S6-50</strain>
    </source>
</reference>
<dbReference type="GO" id="GO:0016780">
    <property type="term" value="F:phosphotransferase activity, for other substituted phosphate groups"/>
    <property type="evidence" value="ECO:0007669"/>
    <property type="project" value="TreeGrafter"/>
</dbReference>
<evidence type="ECO:0000256" key="1">
    <source>
        <dbReference type="ARBA" id="ARBA00006464"/>
    </source>
</evidence>
<evidence type="ECO:0000313" key="6">
    <source>
        <dbReference type="Proteomes" id="UP001155128"/>
    </source>
</evidence>
<dbReference type="EMBL" id="JAMSHT010000001">
    <property type="protein sequence ID" value="MCM8556640.1"/>
    <property type="molecule type" value="Genomic_DNA"/>
</dbReference>
<name>A0A9X2EFK9_9SPHN</name>
<evidence type="ECO:0000256" key="3">
    <source>
        <dbReference type="SAM" id="Phobius"/>
    </source>
</evidence>
<sequence length="214" mass="24303">MSELQTEKRKAGLWQGGGKRVFDIVVSAIALVLFSPIILVVALLVALKLGRPVLFRQQRPGVDARPFEMIKFRTMRDAVDAEGKLLPDAERLTRFGSLLRKTSLDELPELWNVLKGEMSLVGPRPLLMEYVPLYSPEQARRMEVRPGVTGWAQVNGRNAIDWDEKFDLDRYYVDHHDAWMDMKILALTVLRIVSPGDVNAEGEATMRRFEGNGR</sequence>
<feature type="transmembrane region" description="Helical" evidence="3">
    <location>
        <begin position="21"/>
        <end position="47"/>
    </location>
</feature>
<evidence type="ECO:0000259" key="4">
    <source>
        <dbReference type="Pfam" id="PF02397"/>
    </source>
</evidence>
<gene>
    <name evidence="5" type="ORF">NDO55_02240</name>
</gene>
<comment type="similarity">
    <text evidence="1">Belongs to the bacterial sugar transferase family.</text>
</comment>
<accession>A0A9X2EFK9</accession>
<keyword evidence="3" id="KW-0812">Transmembrane</keyword>
<comment type="caution">
    <text evidence="5">The sequence shown here is derived from an EMBL/GenBank/DDBJ whole genome shotgun (WGS) entry which is preliminary data.</text>
</comment>
<feature type="domain" description="Bacterial sugar transferase" evidence="4">
    <location>
        <begin position="19"/>
        <end position="193"/>
    </location>
</feature>
<dbReference type="InterPro" id="IPR003362">
    <property type="entry name" value="Bact_transf"/>
</dbReference>
<dbReference type="PANTHER" id="PTHR30576">
    <property type="entry name" value="COLANIC BIOSYNTHESIS UDP-GLUCOSE LIPID CARRIER TRANSFERASE"/>
    <property type="match status" value="1"/>
</dbReference>
<keyword evidence="2" id="KW-0270">Exopolysaccharide synthesis</keyword>
<dbReference type="RefSeq" id="WP_252112018.1">
    <property type="nucleotide sequence ID" value="NZ_JAMSHT010000001.1"/>
</dbReference>
<keyword evidence="3" id="KW-0472">Membrane</keyword>
<dbReference type="Pfam" id="PF02397">
    <property type="entry name" value="Bac_transf"/>
    <property type="match status" value="1"/>
</dbReference>
<protein>
    <submittedName>
        <fullName evidence="5">Sugar transferase</fullName>
    </submittedName>
</protein>
<evidence type="ECO:0000256" key="2">
    <source>
        <dbReference type="ARBA" id="ARBA00023169"/>
    </source>
</evidence>
<evidence type="ECO:0000313" key="5">
    <source>
        <dbReference type="EMBL" id="MCM8556640.1"/>
    </source>
</evidence>
<organism evidence="5 6">
    <name type="scientific">Sphingomicrobium sediminis</name>
    <dbReference type="NCBI Taxonomy" id="2950949"/>
    <lineage>
        <taxon>Bacteria</taxon>
        <taxon>Pseudomonadati</taxon>
        <taxon>Pseudomonadota</taxon>
        <taxon>Alphaproteobacteria</taxon>
        <taxon>Sphingomonadales</taxon>
        <taxon>Sphingomonadaceae</taxon>
        <taxon>Sphingomicrobium</taxon>
    </lineage>
</organism>
<proteinExistence type="inferred from homology"/>
<dbReference type="Proteomes" id="UP001155128">
    <property type="component" value="Unassembled WGS sequence"/>
</dbReference>
<keyword evidence="6" id="KW-1185">Reference proteome</keyword>
<dbReference type="AlphaFoldDB" id="A0A9X2EFK9"/>
<keyword evidence="3" id="KW-1133">Transmembrane helix</keyword>
<keyword evidence="5" id="KW-0808">Transferase</keyword>